<protein>
    <submittedName>
        <fullName evidence="2">Uncharacterized protein</fullName>
    </submittedName>
</protein>
<keyword evidence="1" id="KW-0812">Transmembrane</keyword>
<evidence type="ECO:0000313" key="3">
    <source>
        <dbReference type="Proteomes" id="UP000675379"/>
    </source>
</evidence>
<proteinExistence type="predicted"/>
<keyword evidence="1" id="KW-1133">Transmembrane helix</keyword>
<feature type="transmembrane region" description="Helical" evidence="1">
    <location>
        <begin position="67"/>
        <end position="86"/>
    </location>
</feature>
<dbReference type="EMBL" id="JAGSCS010000005">
    <property type="protein sequence ID" value="MBR0575772.1"/>
    <property type="molecule type" value="Genomic_DNA"/>
</dbReference>
<keyword evidence="3" id="KW-1185">Reference proteome</keyword>
<evidence type="ECO:0000256" key="1">
    <source>
        <dbReference type="SAM" id="Phobius"/>
    </source>
</evidence>
<dbReference type="AlphaFoldDB" id="A0A941HR24"/>
<accession>A0A941HR24</accession>
<dbReference type="Proteomes" id="UP000675379">
    <property type="component" value="Unassembled WGS sequence"/>
</dbReference>
<reference evidence="2" key="1">
    <citation type="submission" date="2021-04" db="EMBL/GenBank/DDBJ databases">
        <title>Proteiniclasticum sedimins sp. nov., an obligate anaerobic bacterium isolated from anaerobic sludge.</title>
        <authorList>
            <person name="Liu J."/>
        </authorList>
    </citation>
    <scope>NUCLEOTIDE SEQUENCE</scope>
    <source>
        <strain evidence="2">BAD-10</strain>
    </source>
</reference>
<evidence type="ECO:0000313" key="2">
    <source>
        <dbReference type="EMBL" id="MBR0575772.1"/>
    </source>
</evidence>
<gene>
    <name evidence="2" type="ORF">KCG48_05385</name>
</gene>
<name>A0A941HR24_9CLOT</name>
<organism evidence="2 3">
    <name type="scientific">Proteiniclasticum sediminis</name>
    <dbReference type="NCBI Taxonomy" id="2804028"/>
    <lineage>
        <taxon>Bacteria</taxon>
        <taxon>Bacillati</taxon>
        <taxon>Bacillota</taxon>
        <taxon>Clostridia</taxon>
        <taxon>Eubacteriales</taxon>
        <taxon>Clostridiaceae</taxon>
        <taxon>Proteiniclasticum</taxon>
    </lineage>
</organism>
<keyword evidence="1" id="KW-0472">Membrane</keyword>
<comment type="caution">
    <text evidence="2">The sequence shown here is derived from an EMBL/GenBank/DDBJ whole genome shotgun (WGS) entry which is preliminary data.</text>
</comment>
<dbReference type="RefSeq" id="WP_211800384.1">
    <property type="nucleotide sequence ID" value="NZ_JAGSCS010000005.1"/>
</dbReference>
<sequence length="87" mass="9881">MNFRQEDAPIYKKGIPLVRVLFILFLALSLFLSDSAYAPLLDGLRYGTLILWTLLEGTRDVFAKKKATGWITYALGALLLVVFLIFR</sequence>